<dbReference type="Pfam" id="PF10708">
    <property type="entry name" value="DUF2510"/>
    <property type="match status" value="1"/>
</dbReference>
<proteinExistence type="predicted"/>
<dbReference type="OrthoDB" id="4825029at2"/>
<keyword evidence="4" id="KW-1185">Reference proteome</keyword>
<dbReference type="Proteomes" id="UP000283374">
    <property type="component" value="Unassembled WGS sequence"/>
</dbReference>
<dbReference type="EMBL" id="QWKP01000103">
    <property type="protein sequence ID" value="RHA44238.1"/>
    <property type="molecule type" value="Genomic_DNA"/>
</dbReference>
<comment type="caution">
    <text evidence="3">The sequence shown here is derived from an EMBL/GenBank/DDBJ whole genome shotgun (WGS) entry which is preliminary data.</text>
</comment>
<keyword evidence="1" id="KW-0472">Membrane</keyword>
<keyword evidence="1" id="KW-1133">Transmembrane helix</keyword>
<organism evidence="3 4">
    <name type="scientific">Cellulomonas rhizosphaerae</name>
    <dbReference type="NCBI Taxonomy" id="2293719"/>
    <lineage>
        <taxon>Bacteria</taxon>
        <taxon>Bacillati</taxon>
        <taxon>Actinomycetota</taxon>
        <taxon>Actinomycetes</taxon>
        <taxon>Micrococcales</taxon>
        <taxon>Cellulomonadaceae</taxon>
        <taxon>Cellulomonas</taxon>
    </lineage>
</organism>
<protein>
    <submittedName>
        <fullName evidence="3">DUF2510 domain-containing protein</fullName>
    </submittedName>
</protein>
<dbReference type="AlphaFoldDB" id="A0A413RQP7"/>
<dbReference type="InterPro" id="IPR018929">
    <property type="entry name" value="DUF2510"/>
</dbReference>
<feature type="domain" description="DUF2510" evidence="2">
    <location>
        <begin position="6"/>
        <end position="37"/>
    </location>
</feature>
<gene>
    <name evidence="3" type="ORF">D1825_02280</name>
</gene>
<evidence type="ECO:0000313" key="3">
    <source>
        <dbReference type="EMBL" id="RHA44238.1"/>
    </source>
</evidence>
<evidence type="ECO:0000256" key="1">
    <source>
        <dbReference type="SAM" id="Phobius"/>
    </source>
</evidence>
<sequence length="174" mass="18753">MNAAAPGWYPDPEHPAMVRWYDGYAWTQHRAPRTPPRKPRNTGAIVAIVIGSVVGGVLLLGMIAAVAIPVVLNQQDKAALRSFKSMTCDDVAAEAVLYTQDSVAPDEIPLQSTHSMILITDGRPTLHIPSGPGEAFVMKCSGRGMWADGSTTPLVVDLYTNADGDHLFSLDWDI</sequence>
<evidence type="ECO:0000259" key="2">
    <source>
        <dbReference type="Pfam" id="PF10708"/>
    </source>
</evidence>
<reference evidence="3 4" key="1">
    <citation type="submission" date="2018-08" db="EMBL/GenBank/DDBJ databases">
        <title>Cellulomonas rhizosphaerae sp. nov., a novel actinomycete isolated from soil.</title>
        <authorList>
            <person name="Tian Y."/>
        </authorList>
    </citation>
    <scope>NUCLEOTIDE SEQUENCE [LARGE SCALE GENOMIC DNA]</scope>
    <source>
        <strain evidence="3 4">NEAU-TCZ24</strain>
    </source>
</reference>
<evidence type="ECO:0000313" key="4">
    <source>
        <dbReference type="Proteomes" id="UP000283374"/>
    </source>
</evidence>
<accession>A0A413RQP7</accession>
<name>A0A413RQP7_9CELL</name>
<keyword evidence="1" id="KW-0812">Transmembrane</keyword>
<feature type="transmembrane region" description="Helical" evidence="1">
    <location>
        <begin position="44"/>
        <end position="72"/>
    </location>
</feature>
<dbReference type="RefSeq" id="WP_118765870.1">
    <property type="nucleotide sequence ID" value="NZ_QWKP01000103.1"/>
</dbReference>